<evidence type="ECO:0000313" key="1">
    <source>
        <dbReference type="EMBL" id="OGW98877.1"/>
    </source>
</evidence>
<organism evidence="1 2">
    <name type="scientific">Candidatus Danuiimicrobium aquiferis</name>
    <dbReference type="NCBI Taxonomy" id="1801832"/>
    <lineage>
        <taxon>Bacteria</taxon>
        <taxon>Pseudomonadati</taxon>
        <taxon>Candidatus Omnitrophota</taxon>
        <taxon>Candidatus Danuiimicrobium</taxon>
    </lineage>
</organism>
<proteinExistence type="predicted"/>
<comment type="caution">
    <text evidence="1">The sequence shown here is derived from an EMBL/GenBank/DDBJ whole genome shotgun (WGS) entry which is preliminary data.</text>
</comment>
<evidence type="ECO:0008006" key="3">
    <source>
        <dbReference type="Google" id="ProtNLM"/>
    </source>
</evidence>
<accession>A0A1G1L125</accession>
<dbReference type="AlphaFoldDB" id="A0A1G1L125"/>
<reference evidence="1 2" key="1">
    <citation type="journal article" date="2016" name="Nat. Commun.">
        <title>Thousands of microbial genomes shed light on interconnected biogeochemical processes in an aquifer system.</title>
        <authorList>
            <person name="Anantharaman K."/>
            <person name="Brown C.T."/>
            <person name="Hug L.A."/>
            <person name="Sharon I."/>
            <person name="Castelle C.J."/>
            <person name="Probst A.J."/>
            <person name="Thomas B.C."/>
            <person name="Singh A."/>
            <person name="Wilkins M.J."/>
            <person name="Karaoz U."/>
            <person name="Brodie E.L."/>
            <person name="Williams K.H."/>
            <person name="Hubbard S.S."/>
            <person name="Banfield J.F."/>
        </authorList>
    </citation>
    <scope>NUCLEOTIDE SEQUENCE [LARGE SCALE GENOMIC DNA]</scope>
</reference>
<dbReference type="Gene3D" id="3.40.50.720">
    <property type="entry name" value="NAD(P)-binding Rossmann-like Domain"/>
    <property type="match status" value="1"/>
</dbReference>
<sequence length="412" mass="46291">MTQIYRSRWNRNFFISLACYLRDAIVLALPIKRLPKILIRLLYGVDAKFAFLVHPRFYQDVYISSPFLNPLKFILRKKTAYKFLSRMPPFVLNSVRTKQGADGFVVAQITLPELMSEERKYTISVMEKSLKLVSKITREGAVVGLGGWLPMISRRGAALEKCAEKLGLKITNGHCGTLTSIYLTIEKLAQIGGINMKELSIAIIGVGKMGTNVARALKNKVGELFLIDINKNNLGKIKNELKLAGDLRTRVETLLNDPRDMVPLRNILKKCHIGVCTTSAYRKILRVNDMPDGFIAIDDARPEALPRDPKNERLVLEGGLLKIKDAIINYDYGFGLDNNVFGCLGEAFMLALSNGENLKPTLGDVDIQNFLNMLNFSRENGVLAGDLKSSEDFISHEDVKEAFFRRGFIQNE</sequence>
<dbReference type="Proteomes" id="UP000178187">
    <property type="component" value="Unassembled WGS sequence"/>
</dbReference>
<dbReference type="InterPro" id="IPR036291">
    <property type="entry name" value="NAD(P)-bd_dom_sf"/>
</dbReference>
<dbReference type="EMBL" id="MHFR01000022">
    <property type="protein sequence ID" value="OGW98877.1"/>
    <property type="molecule type" value="Genomic_DNA"/>
</dbReference>
<dbReference type="SUPFAM" id="SSF51735">
    <property type="entry name" value="NAD(P)-binding Rossmann-fold domains"/>
    <property type="match status" value="1"/>
</dbReference>
<name>A0A1G1L125_9BACT</name>
<evidence type="ECO:0000313" key="2">
    <source>
        <dbReference type="Proteomes" id="UP000178187"/>
    </source>
</evidence>
<gene>
    <name evidence="1" type="ORF">A3G33_02330</name>
</gene>
<protein>
    <recommendedName>
        <fullName evidence="3">Quinate/shikimate 5-dehydrogenase/glutamyl-tRNA reductase domain-containing protein</fullName>
    </recommendedName>
</protein>